<dbReference type="GO" id="GO:0005634">
    <property type="term" value="C:nucleus"/>
    <property type="evidence" value="ECO:0007669"/>
    <property type="project" value="UniProtKB-SubCell"/>
</dbReference>
<accession>A0A9P0EPK5</accession>
<dbReference type="AlphaFoldDB" id="A0A9P0EPK5"/>
<organism evidence="4 5">
    <name type="scientific">Clonostachys solani</name>
    <dbReference type="NCBI Taxonomy" id="160281"/>
    <lineage>
        <taxon>Eukaryota</taxon>
        <taxon>Fungi</taxon>
        <taxon>Dikarya</taxon>
        <taxon>Ascomycota</taxon>
        <taxon>Pezizomycotina</taxon>
        <taxon>Sordariomycetes</taxon>
        <taxon>Hypocreomycetidae</taxon>
        <taxon>Hypocreales</taxon>
        <taxon>Bionectriaceae</taxon>
        <taxon>Clonostachys</taxon>
    </lineage>
</organism>
<evidence type="ECO:0000313" key="4">
    <source>
        <dbReference type="EMBL" id="CAH0054923.1"/>
    </source>
</evidence>
<comment type="subcellular location">
    <subcellularLocation>
        <location evidence="1">Nucleus</location>
    </subcellularLocation>
</comment>
<dbReference type="InterPro" id="IPR021858">
    <property type="entry name" value="Fun_TF"/>
</dbReference>
<reference evidence="4" key="1">
    <citation type="submission" date="2021-10" db="EMBL/GenBank/DDBJ databases">
        <authorList>
            <person name="Piombo E."/>
        </authorList>
    </citation>
    <scope>NUCLEOTIDE SEQUENCE</scope>
</reference>
<dbReference type="Proteomes" id="UP000775872">
    <property type="component" value="Unassembled WGS sequence"/>
</dbReference>
<keyword evidence="2" id="KW-0539">Nucleus</keyword>
<protein>
    <submittedName>
        <fullName evidence="4">Uncharacterized protein</fullName>
    </submittedName>
</protein>
<dbReference type="PANTHER" id="PTHR37534:SF20">
    <property type="entry name" value="PRO1A C6 ZINK-FINGER PROTEIN"/>
    <property type="match status" value="1"/>
</dbReference>
<dbReference type="OrthoDB" id="3251668at2759"/>
<sequence length="494" mass="54799">MIRQIKNQVKTRARRRRFHGAIQEIERKLRADTAGSEIPSISTDQSNEEDPVDEDGIQDSPQILSNHVPPVDMGDDSDLHYIMIYIDHIFPILFPFYRPTVLEGGRSWMLAMFLNHKTMRCTTRALAAHFLAIVPCRPTPVPLNCASAAHEDGREQTTSAIRQLQEDLGGLIEGGPMTTPDNVLRETKVLNGVVHMLNAEKILSVAYGTPSWAIVLNGLRTCASESMYPIWNADQAAFRFSVGSLLIDDILASVSLETAPKLEPYWVDILGDSPSAQNPVDLNLEDLVGCQNWAMQGVGQVSALAAWKKEMVRDGTLQKSEIKLRGSIIENRIRERLVVFMETTPGNEPDASDFSIDTFTNREIRKHSPNVTLIWAHTALVFLQVVVSGWSPFDYQVRESVAKLINLFSELSDAPTVLHTLAFPLAVAGCLVTGSNEGRFQTIIKRMGALANLGAMKSTVQIVENTWRNRDHVVAESQTMAVCLNSLGYPVLLN</sequence>
<name>A0A9P0EPK5_9HYPO</name>
<dbReference type="EMBL" id="CABFOC020000052">
    <property type="protein sequence ID" value="CAH0054923.1"/>
    <property type="molecule type" value="Genomic_DNA"/>
</dbReference>
<keyword evidence="5" id="KW-1185">Reference proteome</keyword>
<feature type="compositionally biased region" description="Acidic residues" evidence="3">
    <location>
        <begin position="46"/>
        <end position="57"/>
    </location>
</feature>
<comment type="caution">
    <text evidence="4">The sequence shown here is derived from an EMBL/GenBank/DDBJ whole genome shotgun (WGS) entry which is preliminary data.</text>
</comment>
<proteinExistence type="predicted"/>
<gene>
    <name evidence="4" type="ORF">CSOL1703_00016483</name>
</gene>
<evidence type="ECO:0000256" key="2">
    <source>
        <dbReference type="ARBA" id="ARBA00023242"/>
    </source>
</evidence>
<evidence type="ECO:0000313" key="5">
    <source>
        <dbReference type="Proteomes" id="UP000775872"/>
    </source>
</evidence>
<evidence type="ECO:0000256" key="1">
    <source>
        <dbReference type="ARBA" id="ARBA00004123"/>
    </source>
</evidence>
<dbReference type="Pfam" id="PF11951">
    <property type="entry name" value="Fungal_trans_2"/>
    <property type="match status" value="1"/>
</dbReference>
<dbReference type="PANTHER" id="PTHR37534">
    <property type="entry name" value="TRANSCRIPTIONAL ACTIVATOR PROTEIN UGA3"/>
    <property type="match status" value="1"/>
</dbReference>
<feature type="region of interest" description="Disordered" evidence="3">
    <location>
        <begin position="33"/>
        <end position="70"/>
    </location>
</feature>
<evidence type="ECO:0000256" key="3">
    <source>
        <dbReference type="SAM" id="MobiDB-lite"/>
    </source>
</evidence>